<sequence length="129" mass="14282">MTSSILPTCSHSTSLQISSRTEQCLDGTVGDGAKWGSYSDSGGYYTCEFAGMVTGPIFMQSSVIYHDNHLETILFFNVISTNVDTLIPSFNQRPNSRCIKFFGLLSHPQQDLVLNVVIICKEFASKKLF</sequence>
<dbReference type="Proteomes" id="UP000499080">
    <property type="component" value="Unassembled WGS sequence"/>
</dbReference>
<gene>
    <name evidence="1" type="ORF">AVEN_159720_1</name>
</gene>
<protein>
    <submittedName>
        <fullName evidence="1">Uncharacterized protein</fullName>
    </submittedName>
</protein>
<evidence type="ECO:0000313" key="1">
    <source>
        <dbReference type="EMBL" id="GBM86876.1"/>
    </source>
</evidence>
<keyword evidence="2" id="KW-1185">Reference proteome</keyword>
<dbReference type="AlphaFoldDB" id="A0A4Y2JCC8"/>
<proteinExistence type="predicted"/>
<name>A0A4Y2JCC8_ARAVE</name>
<organism evidence="1 2">
    <name type="scientific">Araneus ventricosus</name>
    <name type="common">Orbweaver spider</name>
    <name type="synonym">Epeira ventricosa</name>
    <dbReference type="NCBI Taxonomy" id="182803"/>
    <lineage>
        <taxon>Eukaryota</taxon>
        <taxon>Metazoa</taxon>
        <taxon>Ecdysozoa</taxon>
        <taxon>Arthropoda</taxon>
        <taxon>Chelicerata</taxon>
        <taxon>Arachnida</taxon>
        <taxon>Araneae</taxon>
        <taxon>Araneomorphae</taxon>
        <taxon>Entelegynae</taxon>
        <taxon>Araneoidea</taxon>
        <taxon>Araneidae</taxon>
        <taxon>Araneus</taxon>
    </lineage>
</organism>
<evidence type="ECO:0000313" key="2">
    <source>
        <dbReference type="Proteomes" id="UP000499080"/>
    </source>
</evidence>
<reference evidence="1 2" key="1">
    <citation type="journal article" date="2019" name="Sci. Rep.">
        <title>Orb-weaving spider Araneus ventricosus genome elucidates the spidroin gene catalogue.</title>
        <authorList>
            <person name="Kono N."/>
            <person name="Nakamura H."/>
            <person name="Ohtoshi R."/>
            <person name="Moran D.A.P."/>
            <person name="Shinohara A."/>
            <person name="Yoshida Y."/>
            <person name="Fujiwara M."/>
            <person name="Mori M."/>
            <person name="Tomita M."/>
            <person name="Arakawa K."/>
        </authorList>
    </citation>
    <scope>NUCLEOTIDE SEQUENCE [LARGE SCALE GENOMIC DNA]</scope>
</reference>
<dbReference type="EMBL" id="BGPR01003345">
    <property type="protein sequence ID" value="GBM86876.1"/>
    <property type="molecule type" value="Genomic_DNA"/>
</dbReference>
<accession>A0A4Y2JCC8</accession>
<comment type="caution">
    <text evidence="1">The sequence shown here is derived from an EMBL/GenBank/DDBJ whole genome shotgun (WGS) entry which is preliminary data.</text>
</comment>